<proteinExistence type="predicted"/>
<dbReference type="PANTHER" id="PTHR33112">
    <property type="entry name" value="DOMAIN PROTEIN, PUTATIVE-RELATED"/>
    <property type="match status" value="1"/>
</dbReference>
<dbReference type="EMBL" id="GL629735">
    <property type="protein sequence ID" value="EFX05265.1"/>
    <property type="molecule type" value="Genomic_DNA"/>
</dbReference>
<dbReference type="STRING" id="655863.F0X9W3"/>
<gene>
    <name evidence="1" type="ORF">CMQ_3334</name>
</gene>
<protein>
    <submittedName>
        <fullName evidence="1">Tol protein</fullName>
    </submittedName>
</protein>
<dbReference type="RefSeq" id="XP_014174747.1">
    <property type="nucleotide sequence ID" value="XM_014319272.1"/>
</dbReference>
<dbReference type="InParanoid" id="F0X9W3"/>
<organism evidence="2">
    <name type="scientific">Grosmannia clavigera (strain kw1407 / UAMH 11150)</name>
    <name type="common">Blue stain fungus</name>
    <name type="synonym">Graphiocladiella clavigera</name>
    <dbReference type="NCBI Taxonomy" id="655863"/>
    <lineage>
        <taxon>Eukaryota</taxon>
        <taxon>Fungi</taxon>
        <taxon>Dikarya</taxon>
        <taxon>Ascomycota</taxon>
        <taxon>Pezizomycotina</taxon>
        <taxon>Sordariomycetes</taxon>
        <taxon>Sordariomycetidae</taxon>
        <taxon>Ophiostomatales</taxon>
        <taxon>Ophiostomataceae</taxon>
        <taxon>Leptographium</taxon>
    </lineage>
</organism>
<name>F0X9W3_GROCL</name>
<dbReference type="GeneID" id="25976423"/>
<dbReference type="Proteomes" id="UP000007796">
    <property type="component" value="Unassembled WGS sequence"/>
</dbReference>
<evidence type="ECO:0000313" key="2">
    <source>
        <dbReference type="Proteomes" id="UP000007796"/>
    </source>
</evidence>
<sequence>MAQVYRNAAITLAATKAHSSTDGLYTKSPTYCVTGNSMSSGEPYALFFRQKIDHHSENTTVLSGNNSIPGFVSHSTSEYHRLLTRAWVFQERLLSTRMLHFGPYELFFECCTDMQCECGGVLFLGSSEDIPLVMTKLLYTDAMENHDKRKKMRVVPSMAEGGTRSAGHWMARLWRTMVSSYMGLDITKPRDRLPAIGGLAQVLATKRTGTGADPGHSNYLAGLWLDTLSDDLLWIVYGGASLQPRPRTCDDLQCLSAPTWSWASVCDNTQYYDEIMSWHPDIWWFDGIVSERGRQPRHLAQIEACTVALDGDDKGDDDKTGYHQDWWKRKTWIAL</sequence>
<dbReference type="OrthoDB" id="5362512at2759"/>
<dbReference type="HOGENOM" id="CLU_829131_0_0_1"/>
<keyword evidence="2" id="KW-1185">Reference proteome</keyword>
<evidence type="ECO:0000313" key="1">
    <source>
        <dbReference type="EMBL" id="EFX05265.1"/>
    </source>
</evidence>
<accession>F0X9W3</accession>
<dbReference type="AlphaFoldDB" id="F0X9W3"/>
<reference evidence="1 2" key="1">
    <citation type="journal article" date="2011" name="Proc. Natl. Acad. Sci. U.S.A.">
        <title>Genome and transcriptome analyses of the mountain pine beetle-fungal symbiont Grosmannia clavigera, a lodgepole pine pathogen.</title>
        <authorList>
            <person name="DiGuistini S."/>
            <person name="Wang Y."/>
            <person name="Liao N.Y."/>
            <person name="Taylor G."/>
            <person name="Tanguay P."/>
            <person name="Feau N."/>
            <person name="Henrissat B."/>
            <person name="Chan S.K."/>
            <person name="Hesse-Orce U."/>
            <person name="Alamouti S.M."/>
            <person name="Tsui C.K.M."/>
            <person name="Docking R.T."/>
            <person name="Levasseur A."/>
            <person name="Haridas S."/>
            <person name="Robertson G."/>
            <person name="Birol I."/>
            <person name="Holt R.A."/>
            <person name="Marra M.A."/>
            <person name="Hamelin R.C."/>
            <person name="Hirst M."/>
            <person name="Jones S.J.M."/>
            <person name="Bohlmann J."/>
            <person name="Breuil C."/>
        </authorList>
    </citation>
    <scope>NUCLEOTIDE SEQUENCE [LARGE SCALE GENOMIC DNA]</scope>
    <source>
        <strain evidence="2">kw1407 / UAMH 11150</strain>
    </source>
</reference>
<dbReference type="PANTHER" id="PTHR33112:SF13">
    <property type="entry name" value="HETEROKARYON INCOMPATIBILITY DOMAIN-CONTAINING PROTEIN"/>
    <property type="match status" value="1"/>
</dbReference>
<dbReference type="eggNOG" id="ENOG502T328">
    <property type="taxonomic scope" value="Eukaryota"/>
</dbReference>